<dbReference type="RefSeq" id="WP_168096056.1">
    <property type="nucleotide sequence ID" value="NZ_JAATER010000549.1"/>
</dbReference>
<gene>
    <name evidence="1" type="ORF">NQU55_30435</name>
</gene>
<comment type="caution">
    <text evidence="1">The sequence shown here is derived from an EMBL/GenBank/DDBJ whole genome shotgun (WGS) entry which is preliminary data.</text>
</comment>
<accession>A0A9X2LMP6</accession>
<dbReference type="Proteomes" id="UP001142374">
    <property type="component" value="Unassembled WGS sequence"/>
</dbReference>
<reference evidence="1" key="1">
    <citation type="submission" date="2022-06" db="EMBL/GenBank/DDBJ databases">
        <title>WGS of actinobacteria.</title>
        <authorList>
            <person name="Thawai C."/>
        </authorList>
    </citation>
    <scope>NUCLEOTIDE SEQUENCE</scope>
    <source>
        <strain evidence="1">AA8</strain>
    </source>
</reference>
<sequence>MDDLWDDITKLSAVCRKAGEHLPDEELKALQVGKVAEEAGEAMHALHGLKGLTTCGDAHDWSEVQNDLVGAVIAALLAMHYIDPEGARTTFEEIFHRRTHRGREAAAAA</sequence>
<proteinExistence type="predicted"/>
<name>A0A9X2LMP6_9ACTN</name>
<dbReference type="InterPro" id="IPR044548">
    <property type="entry name" value="AF0060_NTP-PPase_MazG-like"/>
</dbReference>
<organism evidence="1 2">
    <name type="scientific">Streptomyces telluris</name>
    <dbReference type="NCBI Taxonomy" id="2720021"/>
    <lineage>
        <taxon>Bacteria</taxon>
        <taxon>Bacillati</taxon>
        <taxon>Actinomycetota</taxon>
        <taxon>Actinomycetes</taxon>
        <taxon>Kitasatosporales</taxon>
        <taxon>Streptomycetaceae</taxon>
        <taxon>Streptomyces</taxon>
    </lineage>
</organism>
<dbReference type="AlphaFoldDB" id="A0A9X2LMP6"/>
<dbReference type="EMBL" id="JANIID010000037">
    <property type="protein sequence ID" value="MCQ8774047.1"/>
    <property type="molecule type" value="Genomic_DNA"/>
</dbReference>
<evidence type="ECO:0000313" key="1">
    <source>
        <dbReference type="EMBL" id="MCQ8774047.1"/>
    </source>
</evidence>
<protein>
    <submittedName>
        <fullName evidence="1">MazG-like family protein</fullName>
    </submittedName>
</protein>
<keyword evidence="2" id="KW-1185">Reference proteome</keyword>
<dbReference type="CDD" id="cd11533">
    <property type="entry name" value="NTP-PPase_Af0060_like"/>
    <property type="match status" value="1"/>
</dbReference>
<evidence type="ECO:0000313" key="2">
    <source>
        <dbReference type="Proteomes" id="UP001142374"/>
    </source>
</evidence>